<evidence type="ECO:0000256" key="4">
    <source>
        <dbReference type="ARBA" id="ARBA00022692"/>
    </source>
</evidence>
<keyword evidence="7 9" id="KW-0472">Membrane</keyword>
<keyword evidence="5" id="KW-0571">Peptide transport</keyword>
<evidence type="ECO:0000256" key="6">
    <source>
        <dbReference type="ARBA" id="ARBA00022989"/>
    </source>
</evidence>
<feature type="transmembrane region" description="Helical" evidence="9">
    <location>
        <begin position="330"/>
        <end position="351"/>
    </location>
</feature>
<dbReference type="CDD" id="cd17346">
    <property type="entry name" value="MFS_DtpA_like"/>
    <property type="match status" value="1"/>
</dbReference>
<dbReference type="PANTHER" id="PTHR23517">
    <property type="entry name" value="RESISTANCE PROTEIN MDTM, PUTATIVE-RELATED-RELATED"/>
    <property type="match status" value="1"/>
</dbReference>
<evidence type="ECO:0000256" key="8">
    <source>
        <dbReference type="SAM" id="MobiDB-lite"/>
    </source>
</evidence>
<evidence type="ECO:0000313" key="11">
    <source>
        <dbReference type="EMBL" id="MBY8821800.1"/>
    </source>
</evidence>
<evidence type="ECO:0000256" key="3">
    <source>
        <dbReference type="ARBA" id="ARBA00022475"/>
    </source>
</evidence>
<dbReference type="Gene3D" id="1.20.1250.20">
    <property type="entry name" value="MFS general substrate transporter like domains"/>
    <property type="match status" value="2"/>
</dbReference>
<evidence type="ECO:0000256" key="9">
    <source>
        <dbReference type="SAM" id="Phobius"/>
    </source>
</evidence>
<dbReference type="Proteomes" id="UP000706039">
    <property type="component" value="Unassembled WGS sequence"/>
</dbReference>
<dbReference type="InterPro" id="IPR050171">
    <property type="entry name" value="MFS_Transporters"/>
</dbReference>
<feature type="transmembrane region" description="Helical" evidence="9">
    <location>
        <begin position="176"/>
        <end position="198"/>
    </location>
</feature>
<dbReference type="SUPFAM" id="SSF103473">
    <property type="entry name" value="MFS general substrate transporter"/>
    <property type="match status" value="1"/>
</dbReference>
<keyword evidence="6 9" id="KW-1133">Transmembrane helix</keyword>
<dbReference type="InterPro" id="IPR020846">
    <property type="entry name" value="MFS_dom"/>
</dbReference>
<dbReference type="RefSeq" id="WP_222988884.1">
    <property type="nucleotide sequence ID" value="NZ_JAINVV010000003.1"/>
</dbReference>
<comment type="caution">
    <text evidence="11">The sequence shown here is derived from an EMBL/GenBank/DDBJ whole genome shotgun (WGS) entry which is preliminary data.</text>
</comment>
<gene>
    <name evidence="11" type="ORF">K7G82_05825</name>
</gene>
<protein>
    <submittedName>
        <fullName evidence="11">Peptide MFS transporter</fullName>
    </submittedName>
</protein>
<sequence length="482" mass="51494">MTAAPLPPAQADGDGRRFAGHPMGLAYLAFTEAWERFSFYGMSALLLLYMIQHLLTPAAAGEVLGLASFRSALEAMTGPLSTQAFASQLFSLYSGLVYFTPIFGGLLADRLLGQRRTVVLGALLMTAGHALMVVETAFLIALSLLILGTGCLKGNISVQVGHLYPPGDEGRRTRAFAIFSAAINAGALLGPLLCGLLAQRFGWHVGFGAAGVLMLAALAVYLAGWKHLPADRKRPPGMHGRMPLTARDGRTIAALLLLSMIAILPCAAYYQEMNAGLLFIEASVDRRLFGWTVPTASFNALDGLFCILAVPLLIALWRRQAKRGREPGEMGRIATGYLIIAAANLMMTIPAGRADNGATVGAIWPILLYALNALGFTFYWPTLLALFSRAAPAQLNATMTGILFLSIFLGNLLVGTLAGSWEAMSHAGFFALHAMLAFAAFAIMLLVAGPLKRLLAPPPPDAFATKPQARRQTSARPLRRWA</sequence>
<dbReference type="PROSITE" id="PS01022">
    <property type="entry name" value="PTR2_1"/>
    <property type="match status" value="1"/>
</dbReference>
<name>A0ABS7PKG8_9SPHN</name>
<keyword evidence="5" id="KW-0653">Protein transport</keyword>
<accession>A0ABS7PKG8</accession>
<dbReference type="PROSITE" id="PS50850">
    <property type="entry name" value="MFS"/>
    <property type="match status" value="1"/>
</dbReference>
<dbReference type="InterPro" id="IPR005279">
    <property type="entry name" value="Dipep/tripep_permease"/>
</dbReference>
<feature type="domain" description="Major facilitator superfamily (MFS) profile" evidence="10">
    <location>
        <begin position="45"/>
        <end position="452"/>
    </location>
</feature>
<dbReference type="InterPro" id="IPR018456">
    <property type="entry name" value="PTR2_symporter_CS"/>
</dbReference>
<keyword evidence="3" id="KW-1003">Cell membrane</keyword>
<dbReference type="InterPro" id="IPR036259">
    <property type="entry name" value="MFS_trans_sf"/>
</dbReference>
<reference evidence="11 12" key="1">
    <citation type="submission" date="2021-08" db="EMBL/GenBank/DDBJ databases">
        <authorList>
            <person name="Tuo L."/>
        </authorList>
    </citation>
    <scope>NUCLEOTIDE SEQUENCE [LARGE SCALE GENOMIC DNA]</scope>
    <source>
        <strain evidence="11 12">JCM 31229</strain>
    </source>
</reference>
<dbReference type="PANTHER" id="PTHR23517:SF15">
    <property type="entry name" value="PROTON-DEPENDENT OLIGOPEPTIDE FAMILY TRANSPORT PROTEIN"/>
    <property type="match status" value="1"/>
</dbReference>
<comment type="subcellular location">
    <subcellularLocation>
        <location evidence="1">Cell membrane</location>
        <topology evidence="1">Multi-pass membrane protein</topology>
    </subcellularLocation>
</comment>
<feature type="transmembrane region" description="Helical" evidence="9">
    <location>
        <begin position="46"/>
        <end position="69"/>
    </location>
</feature>
<feature type="transmembrane region" description="Helical" evidence="9">
    <location>
        <begin position="89"/>
        <end position="108"/>
    </location>
</feature>
<evidence type="ECO:0000256" key="1">
    <source>
        <dbReference type="ARBA" id="ARBA00004651"/>
    </source>
</evidence>
<dbReference type="InterPro" id="IPR000109">
    <property type="entry name" value="POT_fam"/>
</dbReference>
<keyword evidence="12" id="KW-1185">Reference proteome</keyword>
<dbReference type="NCBIfam" id="TIGR00924">
    <property type="entry name" value="yjdL_sub1_fam"/>
    <property type="match status" value="1"/>
</dbReference>
<evidence type="ECO:0000256" key="7">
    <source>
        <dbReference type="ARBA" id="ARBA00023136"/>
    </source>
</evidence>
<feature type="transmembrane region" description="Helical" evidence="9">
    <location>
        <begin position="251"/>
        <end position="270"/>
    </location>
</feature>
<evidence type="ECO:0000256" key="2">
    <source>
        <dbReference type="ARBA" id="ARBA00022448"/>
    </source>
</evidence>
<keyword evidence="4 9" id="KW-0812">Transmembrane</keyword>
<feature type="transmembrane region" description="Helical" evidence="9">
    <location>
        <begin position="427"/>
        <end position="448"/>
    </location>
</feature>
<feature type="transmembrane region" description="Helical" evidence="9">
    <location>
        <begin position="363"/>
        <end position="387"/>
    </location>
</feature>
<evidence type="ECO:0000259" key="10">
    <source>
        <dbReference type="PROSITE" id="PS50850"/>
    </source>
</evidence>
<feature type="region of interest" description="Disordered" evidence="8">
    <location>
        <begin position="462"/>
        <end position="482"/>
    </location>
</feature>
<organism evidence="11 12">
    <name type="scientific">Sphingomonas colocasiae</name>
    <dbReference type="NCBI Taxonomy" id="1848973"/>
    <lineage>
        <taxon>Bacteria</taxon>
        <taxon>Pseudomonadati</taxon>
        <taxon>Pseudomonadota</taxon>
        <taxon>Alphaproteobacteria</taxon>
        <taxon>Sphingomonadales</taxon>
        <taxon>Sphingomonadaceae</taxon>
        <taxon>Sphingomonas</taxon>
    </lineage>
</organism>
<dbReference type="EMBL" id="JAINVV010000003">
    <property type="protein sequence ID" value="MBY8821800.1"/>
    <property type="molecule type" value="Genomic_DNA"/>
</dbReference>
<feature type="transmembrane region" description="Helical" evidence="9">
    <location>
        <begin position="399"/>
        <end position="421"/>
    </location>
</feature>
<feature type="transmembrane region" description="Helical" evidence="9">
    <location>
        <begin position="204"/>
        <end position="224"/>
    </location>
</feature>
<keyword evidence="2" id="KW-0813">Transport</keyword>
<feature type="transmembrane region" description="Helical" evidence="9">
    <location>
        <begin position="296"/>
        <end position="318"/>
    </location>
</feature>
<proteinExistence type="predicted"/>
<evidence type="ECO:0000256" key="5">
    <source>
        <dbReference type="ARBA" id="ARBA00022856"/>
    </source>
</evidence>
<evidence type="ECO:0000313" key="12">
    <source>
        <dbReference type="Proteomes" id="UP000706039"/>
    </source>
</evidence>
<dbReference type="Pfam" id="PF00854">
    <property type="entry name" value="PTR2"/>
    <property type="match status" value="2"/>
</dbReference>